<dbReference type="RefSeq" id="WP_240791673.1">
    <property type="nucleotide sequence ID" value="NZ_JBHSWA010000003.1"/>
</dbReference>
<comment type="caution">
    <text evidence="3">The sequence shown here is derived from an EMBL/GenBank/DDBJ whole genome shotgun (WGS) entry which is preliminary data.</text>
</comment>
<feature type="chain" id="PRO_5047304556" evidence="1">
    <location>
        <begin position="23"/>
        <end position="248"/>
    </location>
</feature>
<dbReference type="Pfam" id="PF05239">
    <property type="entry name" value="PRC"/>
    <property type="match status" value="1"/>
</dbReference>
<protein>
    <submittedName>
        <fullName evidence="3">PRC-barrel domain-containing protein</fullName>
    </submittedName>
</protein>
<dbReference type="Gene3D" id="2.30.30.240">
    <property type="entry name" value="PRC-barrel domain"/>
    <property type="match status" value="1"/>
</dbReference>
<evidence type="ECO:0000256" key="1">
    <source>
        <dbReference type="SAM" id="SignalP"/>
    </source>
</evidence>
<evidence type="ECO:0000313" key="4">
    <source>
        <dbReference type="Proteomes" id="UP001596403"/>
    </source>
</evidence>
<accession>A0ABW1Z2L3</accession>
<keyword evidence="4" id="KW-1185">Reference proteome</keyword>
<dbReference type="SUPFAM" id="SSF50346">
    <property type="entry name" value="PRC-barrel domain"/>
    <property type="match status" value="1"/>
</dbReference>
<name>A0ABW1Z2L3_9RHOB</name>
<evidence type="ECO:0000259" key="2">
    <source>
        <dbReference type="Pfam" id="PF05239"/>
    </source>
</evidence>
<evidence type="ECO:0000313" key="3">
    <source>
        <dbReference type="EMBL" id="MFC6643419.1"/>
    </source>
</evidence>
<dbReference type="Proteomes" id="UP001596403">
    <property type="component" value="Unassembled WGS sequence"/>
</dbReference>
<keyword evidence="1" id="KW-0732">Signal</keyword>
<dbReference type="EMBL" id="JBHSWA010000003">
    <property type="protein sequence ID" value="MFC6643419.1"/>
    <property type="molecule type" value="Genomic_DNA"/>
</dbReference>
<feature type="signal peptide" evidence="1">
    <location>
        <begin position="1"/>
        <end position="22"/>
    </location>
</feature>
<feature type="domain" description="PRC-barrel" evidence="2">
    <location>
        <begin position="48"/>
        <end position="120"/>
    </location>
</feature>
<reference evidence="4" key="1">
    <citation type="journal article" date="2019" name="Int. J. Syst. Evol. Microbiol.">
        <title>The Global Catalogue of Microorganisms (GCM) 10K type strain sequencing project: providing services to taxonomists for standard genome sequencing and annotation.</title>
        <authorList>
            <consortium name="The Broad Institute Genomics Platform"/>
            <consortium name="The Broad Institute Genome Sequencing Center for Infectious Disease"/>
            <person name="Wu L."/>
            <person name="Ma J."/>
        </authorList>
    </citation>
    <scope>NUCLEOTIDE SEQUENCE [LARGE SCALE GENOMIC DNA]</scope>
    <source>
        <strain evidence="4">NBRC 111368</strain>
    </source>
</reference>
<dbReference type="InterPro" id="IPR027275">
    <property type="entry name" value="PRC-brl_dom"/>
</dbReference>
<gene>
    <name evidence="3" type="ORF">ACFQAU_18615</name>
</gene>
<sequence length="248" mass="27651">MTWKNSTILTVTALVLAEPLLAQQSALEDAPVVALGDWRYDDLYTNGVSARDLIDREVYGQTGDEIGDVEDILIGSDGQVHSIVAEVGGFWDIGDTHVSIPLNRVDMSNGQIVVPITEDTVGDYGFWNDEPVQNGAVDSDIVEGVDDEPLPRAWRASELIGDYARLQNDQGYDDYGYVSDLILRDNQVAAVVVQPRTEYGPGYRAYPYYGYDSGWDAGSPNYDMPYTEDDVRDTERLDYNRFDNSVQR</sequence>
<organism evidence="3 4">
    <name type="scientific">Sulfitobacter profundi</name>
    <dbReference type="NCBI Taxonomy" id="2679961"/>
    <lineage>
        <taxon>Bacteria</taxon>
        <taxon>Pseudomonadati</taxon>
        <taxon>Pseudomonadota</taxon>
        <taxon>Alphaproteobacteria</taxon>
        <taxon>Rhodobacterales</taxon>
        <taxon>Roseobacteraceae</taxon>
        <taxon>Sulfitobacter</taxon>
    </lineage>
</organism>
<dbReference type="InterPro" id="IPR011033">
    <property type="entry name" value="PRC_barrel-like_sf"/>
</dbReference>
<proteinExistence type="predicted"/>